<dbReference type="GO" id="GO:0016740">
    <property type="term" value="F:transferase activity"/>
    <property type="evidence" value="ECO:0007669"/>
    <property type="project" value="UniProtKB-KW"/>
</dbReference>
<dbReference type="STRING" id="1231657.A0A1Y1ZP53"/>
<feature type="region of interest" description="Disordered" evidence="7">
    <location>
        <begin position="52"/>
        <end position="76"/>
    </location>
</feature>
<evidence type="ECO:0000256" key="2">
    <source>
        <dbReference type="ARBA" id="ARBA00009533"/>
    </source>
</evidence>
<evidence type="ECO:0000256" key="5">
    <source>
        <dbReference type="ARBA" id="ARBA00023239"/>
    </source>
</evidence>
<evidence type="ECO:0000256" key="6">
    <source>
        <dbReference type="RuleBase" id="RU000382"/>
    </source>
</evidence>
<dbReference type="PANTHER" id="PTHR45677:SF8">
    <property type="entry name" value="CYSTEINE SULFINIC ACID DECARBOXYLASE"/>
    <property type="match status" value="1"/>
</dbReference>
<keyword evidence="5 6" id="KW-0456">Lyase</keyword>
<dbReference type="InterPro" id="IPR002129">
    <property type="entry name" value="PyrdxlP-dep_de-COase"/>
</dbReference>
<accession>A0A1Y1ZP53</accession>
<dbReference type="Pfam" id="PF00282">
    <property type="entry name" value="Pyridoxal_deC"/>
    <property type="match status" value="1"/>
</dbReference>
<reference evidence="8 9" key="1">
    <citation type="submission" date="2016-07" db="EMBL/GenBank/DDBJ databases">
        <title>Pervasive Adenine N6-methylation of Active Genes in Fungi.</title>
        <authorList>
            <consortium name="DOE Joint Genome Institute"/>
            <person name="Mondo S.J."/>
            <person name="Dannebaum R.O."/>
            <person name="Kuo R.C."/>
            <person name="Labutti K."/>
            <person name="Haridas S."/>
            <person name="Kuo A."/>
            <person name="Salamov A."/>
            <person name="Ahrendt S.R."/>
            <person name="Lipzen A."/>
            <person name="Sullivan W."/>
            <person name="Andreopoulos W.B."/>
            <person name="Clum A."/>
            <person name="Lindquist E."/>
            <person name="Daum C."/>
            <person name="Ramamoorthy G.K."/>
            <person name="Gryganskyi A."/>
            <person name="Culley D."/>
            <person name="Magnuson J.K."/>
            <person name="James T.Y."/>
            <person name="O'Malley M.A."/>
            <person name="Stajich J.E."/>
            <person name="Spatafora J.W."/>
            <person name="Visel A."/>
            <person name="Grigoriev I.V."/>
        </authorList>
    </citation>
    <scope>NUCLEOTIDE SEQUENCE [LARGE SCALE GENOMIC DNA]</scope>
    <source>
        <strain evidence="8 9">CBS 115471</strain>
    </source>
</reference>
<evidence type="ECO:0000313" key="9">
    <source>
        <dbReference type="Proteomes" id="UP000193144"/>
    </source>
</evidence>
<dbReference type="EMBL" id="MCFA01000055">
    <property type="protein sequence ID" value="ORY12006.1"/>
    <property type="molecule type" value="Genomic_DNA"/>
</dbReference>
<dbReference type="GO" id="GO:0016831">
    <property type="term" value="F:carboxy-lyase activity"/>
    <property type="evidence" value="ECO:0007669"/>
    <property type="project" value="UniProtKB-KW"/>
</dbReference>
<protein>
    <submittedName>
        <fullName evidence="8">Pyridoxal phosphate-dependent transferase</fullName>
    </submittedName>
</protein>
<dbReference type="GO" id="GO:0019752">
    <property type="term" value="P:carboxylic acid metabolic process"/>
    <property type="evidence" value="ECO:0007669"/>
    <property type="project" value="InterPro"/>
</dbReference>
<dbReference type="Proteomes" id="UP000193144">
    <property type="component" value="Unassembled WGS sequence"/>
</dbReference>
<comment type="similarity">
    <text evidence="2 6">Belongs to the group II decarboxylase family.</text>
</comment>
<dbReference type="GO" id="GO:0030170">
    <property type="term" value="F:pyridoxal phosphate binding"/>
    <property type="evidence" value="ECO:0007669"/>
    <property type="project" value="InterPro"/>
</dbReference>
<gene>
    <name evidence="8" type="ORF">BCR34DRAFT_664064</name>
</gene>
<evidence type="ECO:0000256" key="7">
    <source>
        <dbReference type="SAM" id="MobiDB-lite"/>
    </source>
</evidence>
<dbReference type="SUPFAM" id="SSF53383">
    <property type="entry name" value="PLP-dependent transferases"/>
    <property type="match status" value="2"/>
</dbReference>
<evidence type="ECO:0000256" key="1">
    <source>
        <dbReference type="ARBA" id="ARBA00001933"/>
    </source>
</evidence>
<proteinExistence type="inferred from homology"/>
<dbReference type="GO" id="GO:0005737">
    <property type="term" value="C:cytoplasm"/>
    <property type="evidence" value="ECO:0007669"/>
    <property type="project" value="TreeGrafter"/>
</dbReference>
<dbReference type="InterPro" id="IPR015424">
    <property type="entry name" value="PyrdxlP-dep_Trfase"/>
</dbReference>
<name>A0A1Y1ZP53_9PLEO</name>
<keyword evidence="3" id="KW-0210">Decarboxylase</keyword>
<keyword evidence="4 6" id="KW-0663">Pyridoxal phosphate</keyword>
<keyword evidence="9" id="KW-1185">Reference proteome</keyword>
<organism evidence="8 9">
    <name type="scientific">Clohesyomyces aquaticus</name>
    <dbReference type="NCBI Taxonomy" id="1231657"/>
    <lineage>
        <taxon>Eukaryota</taxon>
        <taxon>Fungi</taxon>
        <taxon>Dikarya</taxon>
        <taxon>Ascomycota</taxon>
        <taxon>Pezizomycotina</taxon>
        <taxon>Dothideomycetes</taxon>
        <taxon>Pleosporomycetidae</taxon>
        <taxon>Pleosporales</taxon>
        <taxon>Lindgomycetaceae</taxon>
        <taxon>Clohesyomyces</taxon>
    </lineage>
</organism>
<evidence type="ECO:0000256" key="3">
    <source>
        <dbReference type="ARBA" id="ARBA00022793"/>
    </source>
</evidence>
<dbReference type="InterPro" id="IPR015421">
    <property type="entry name" value="PyrdxlP-dep_Trfase_major"/>
</dbReference>
<feature type="compositionally biased region" description="Low complexity" evidence="7">
    <location>
        <begin position="52"/>
        <end position="67"/>
    </location>
</feature>
<dbReference type="AlphaFoldDB" id="A0A1Y1ZP53"/>
<evidence type="ECO:0000313" key="8">
    <source>
        <dbReference type="EMBL" id="ORY12006.1"/>
    </source>
</evidence>
<evidence type="ECO:0000256" key="4">
    <source>
        <dbReference type="ARBA" id="ARBA00022898"/>
    </source>
</evidence>
<dbReference type="Gene3D" id="3.90.1150.170">
    <property type="match status" value="2"/>
</dbReference>
<comment type="caution">
    <text evidence="8">The sequence shown here is derived from an EMBL/GenBank/DDBJ whole genome shotgun (WGS) entry which is preliminary data.</text>
</comment>
<sequence length="460" mass="49594">MHVMASNGITEEPPLNRADEAQELLTTLLTHIIPFIRTADQDALTKHTGHALSIPSLLPPSSTNTTSKFNGEERPGRPALVEQHAPKDLEKLLGLEVPEKGGGKEGLMGVVEQVLGYSVNTWDQGFLDKLYGGLMRWRGQIGLVSELLLAVLNTNAHVYAVSPVLTLIERHTTIHLASLFSLPSPHSGGISQPGGSASNSTALVLARNTLYPSTKTSGNGSHRFTLFTSAHGHYSLEKAAQMFGLGSSAVIPVPVDGEGRMRVEELERQHRHHAAQNARRTNDVQFSACEGLAAVVGCDDLTGVLSLPQQQRLGGGRIRPRRTNPQCGRRADSLKLFLALRYYGSAHFSTLIANGYANAEYLLGLVTASPHFVAVTKSPVPCLQVCFYYARDGTLDEDAERNSAATESIAGRLVQRGFMVDYAQGENGKFFRVVVNGNTRRGTLEGLVKAITEEGAGLEG</sequence>
<dbReference type="Gene3D" id="3.40.640.10">
    <property type="entry name" value="Type I PLP-dependent aspartate aminotransferase-like (Major domain)"/>
    <property type="match status" value="1"/>
</dbReference>
<keyword evidence="8" id="KW-0808">Transferase</keyword>
<dbReference type="OrthoDB" id="392571at2759"/>
<comment type="cofactor">
    <cofactor evidence="1 6">
        <name>pyridoxal 5'-phosphate</name>
        <dbReference type="ChEBI" id="CHEBI:597326"/>
    </cofactor>
</comment>
<dbReference type="PANTHER" id="PTHR45677">
    <property type="entry name" value="GLUTAMATE DECARBOXYLASE-RELATED"/>
    <property type="match status" value="1"/>
</dbReference>